<protein>
    <submittedName>
        <fullName evidence="1">Uncharacterized protein</fullName>
    </submittedName>
</protein>
<evidence type="ECO:0000313" key="1">
    <source>
        <dbReference type="EMBL" id="PIS07080.1"/>
    </source>
</evidence>
<sequence>MVVQPFKIAVSGAADGDFDESIKELARDVGRQIALHHFILLTGATTGIPQFAAEGAKQEKGMVIGFSPASSKREHMNKFRLPTEKHDIIFYSNFGYAHRNTLLTTLSDAVIVIRGRIGTLNEFTTTFEEDKIIGVLLGSGGIADEIPHIIEISHRGNGRIIYDDDPKKLVEKVVAEVKKDERNYAD</sequence>
<reference evidence="2" key="1">
    <citation type="submission" date="2017-09" db="EMBL/GenBank/DDBJ databases">
        <title>Depth-based differentiation of microbial function through sediment-hosted aquifers and enrichment of novel symbionts in the deep terrestrial subsurface.</title>
        <authorList>
            <person name="Probst A.J."/>
            <person name="Ladd B."/>
            <person name="Jarett J.K."/>
            <person name="Geller-Mcgrath D.E."/>
            <person name="Sieber C.M.K."/>
            <person name="Emerson J.B."/>
            <person name="Anantharaman K."/>
            <person name="Thomas B.C."/>
            <person name="Malmstrom R."/>
            <person name="Stieglmeier M."/>
            <person name="Klingl A."/>
            <person name="Woyke T."/>
            <person name="Ryan C.M."/>
            <person name="Banfield J.F."/>
        </authorList>
    </citation>
    <scope>NUCLEOTIDE SEQUENCE [LARGE SCALE GENOMIC DNA]</scope>
</reference>
<dbReference type="Pfam" id="PF18306">
    <property type="entry name" value="LDcluster4"/>
    <property type="match status" value="1"/>
</dbReference>
<dbReference type="InterPro" id="IPR052341">
    <property type="entry name" value="LOG_family_nucleotidases"/>
</dbReference>
<dbReference type="GO" id="GO:0005829">
    <property type="term" value="C:cytosol"/>
    <property type="evidence" value="ECO:0007669"/>
    <property type="project" value="TreeGrafter"/>
</dbReference>
<dbReference type="PANTHER" id="PTHR43393:SF3">
    <property type="entry name" value="LYSINE DECARBOXYLASE-LIKE PROTEIN"/>
    <property type="match status" value="1"/>
</dbReference>
<evidence type="ECO:0000313" key="2">
    <source>
        <dbReference type="Proteomes" id="UP000231162"/>
    </source>
</evidence>
<name>A0A2M6RAN7_9BACT</name>
<dbReference type="AlphaFoldDB" id="A0A2M6RAN7"/>
<dbReference type="SUPFAM" id="SSF102405">
    <property type="entry name" value="MCP/YpsA-like"/>
    <property type="match status" value="1"/>
</dbReference>
<dbReference type="Gene3D" id="3.40.50.450">
    <property type="match status" value="1"/>
</dbReference>
<dbReference type="Proteomes" id="UP000231162">
    <property type="component" value="Unassembled WGS sequence"/>
</dbReference>
<dbReference type="InterPro" id="IPR041164">
    <property type="entry name" value="LDcluster4"/>
</dbReference>
<dbReference type="EMBL" id="PEZX01000018">
    <property type="protein sequence ID" value="PIS07080.1"/>
    <property type="molecule type" value="Genomic_DNA"/>
</dbReference>
<proteinExistence type="predicted"/>
<comment type="caution">
    <text evidence="1">The sequence shown here is derived from an EMBL/GenBank/DDBJ whole genome shotgun (WGS) entry which is preliminary data.</text>
</comment>
<accession>A0A2M6RAN7</accession>
<dbReference type="PANTHER" id="PTHR43393">
    <property type="entry name" value="CYTOKININ RIBOSIDE 5'-MONOPHOSPHATE PHOSPHORIBOHYDROLASE"/>
    <property type="match status" value="1"/>
</dbReference>
<gene>
    <name evidence="1" type="ORF">COT79_01175</name>
</gene>
<organism evidence="1 2">
    <name type="scientific">Candidatus Berkelbacteria bacterium CG10_big_fil_rev_8_21_14_0_10_43_14</name>
    <dbReference type="NCBI Taxonomy" id="1974515"/>
    <lineage>
        <taxon>Bacteria</taxon>
        <taxon>Candidatus Berkelbacteria</taxon>
    </lineage>
</organism>